<reference evidence="7" key="2">
    <citation type="journal article" date="2017" name="Nat. Plants">
        <title>The Aegilops tauschii genome reveals multiple impacts of transposons.</title>
        <authorList>
            <person name="Zhao G."/>
            <person name="Zou C."/>
            <person name="Li K."/>
            <person name="Wang K."/>
            <person name="Li T."/>
            <person name="Gao L."/>
            <person name="Zhang X."/>
            <person name="Wang H."/>
            <person name="Yang Z."/>
            <person name="Liu X."/>
            <person name="Jiang W."/>
            <person name="Mao L."/>
            <person name="Kong X."/>
            <person name="Jiao Y."/>
            <person name="Jia J."/>
        </authorList>
    </citation>
    <scope>NUCLEOTIDE SEQUENCE [LARGE SCALE GENOMIC DNA]</scope>
    <source>
        <strain evidence="7">cv. AL8/78</strain>
    </source>
</reference>
<dbReference type="PANTHER" id="PTHR45647">
    <property type="entry name" value="OS02G0152300 PROTEIN"/>
    <property type="match status" value="1"/>
</dbReference>
<reference evidence="6" key="3">
    <citation type="journal article" date="2017" name="Nature">
        <title>Genome sequence of the progenitor of the wheat D genome Aegilops tauschii.</title>
        <authorList>
            <person name="Luo M.C."/>
            <person name="Gu Y.Q."/>
            <person name="Puiu D."/>
            <person name="Wang H."/>
            <person name="Twardziok S.O."/>
            <person name="Deal K.R."/>
            <person name="Huo N."/>
            <person name="Zhu T."/>
            <person name="Wang L."/>
            <person name="Wang Y."/>
            <person name="McGuire P.E."/>
            <person name="Liu S."/>
            <person name="Long H."/>
            <person name="Ramasamy R.K."/>
            <person name="Rodriguez J.C."/>
            <person name="Van S.L."/>
            <person name="Yuan L."/>
            <person name="Wang Z."/>
            <person name="Xia Z."/>
            <person name="Xiao L."/>
            <person name="Anderson O.D."/>
            <person name="Ouyang S."/>
            <person name="Liang Y."/>
            <person name="Zimin A.V."/>
            <person name="Pertea G."/>
            <person name="Qi P."/>
            <person name="Bennetzen J.L."/>
            <person name="Dai X."/>
            <person name="Dawson M.W."/>
            <person name="Muller H.G."/>
            <person name="Kugler K."/>
            <person name="Rivarola-Duarte L."/>
            <person name="Spannagl M."/>
            <person name="Mayer K.F.X."/>
            <person name="Lu F.H."/>
            <person name="Bevan M.W."/>
            <person name="Leroy P."/>
            <person name="Li P."/>
            <person name="You F.M."/>
            <person name="Sun Q."/>
            <person name="Liu Z."/>
            <person name="Lyons E."/>
            <person name="Wicker T."/>
            <person name="Salzberg S.L."/>
            <person name="Devos K.M."/>
            <person name="Dvorak J."/>
        </authorList>
    </citation>
    <scope>NUCLEOTIDE SEQUENCE [LARGE SCALE GENOMIC DNA]</scope>
    <source>
        <strain evidence="6">cv. AL8/78</strain>
    </source>
</reference>
<comment type="catalytic activity">
    <reaction evidence="1">
        <text>S-ubiquitinyl-[E2 ubiquitin-conjugating enzyme]-L-cysteine + [acceptor protein]-L-lysine = [E2 ubiquitin-conjugating enzyme]-L-cysteine + N(6)-ubiquitinyl-[acceptor protein]-L-lysine.</text>
        <dbReference type="EC" id="2.3.2.27"/>
    </reaction>
</comment>
<dbReference type="InterPro" id="IPR011009">
    <property type="entry name" value="Kinase-like_dom_sf"/>
</dbReference>
<keyword evidence="4" id="KW-0175">Coiled coil</keyword>
<proteinExistence type="predicted"/>
<organism evidence="6 7">
    <name type="scientific">Aegilops tauschii subsp. strangulata</name>
    <name type="common">Goatgrass</name>
    <dbReference type="NCBI Taxonomy" id="200361"/>
    <lineage>
        <taxon>Eukaryota</taxon>
        <taxon>Viridiplantae</taxon>
        <taxon>Streptophyta</taxon>
        <taxon>Embryophyta</taxon>
        <taxon>Tracheophyta</taxon>
        <taxon>Spermatophyta</taxon>
        <taxon>Magnoliopsida</taxon>
        <taxon>Liliopsida</taxon>
        <taxon>Poales</taxon>
        <taxon>Poaceae</taxon>
        <taxon>BOP clade</taxon>
        <taxon>Pooideae</taxon>
        <taxon>Triticodae</taxon>
        <taxon>Triticeae</taxon>
        <taxon>Triticinae</taxon>
        <taxon>Aegilops</taxon>
    </lineage>
</organism>
<dbReference type="EnsemblPlants" id="AET2Gv20873400.24">
    <property type="protein sequence ID" value="AET2Gv20873400.24"/>
    <property type="gene ID" value="AET2Gv20873400"/>
</dbReference>
<dbReference type="InterPro" id="IPR051348">
    <property type="entry name" value="U-box_ubiquitin_ligases"/>
</dbReference>
<name>A0A453CK40_AEGTS</name>
<evidence type="ECO:0000256" key="4">
    <source>
        <dbReference type="SAM" id="Coils"/>
    </source>
</evidence>
<dbReference type="Gene3D" id="3.30.200.20">
    <property type="entry name" value="Phosphorylase Kinase, domain 1"/>
    <property type="match status" value="1"/>
</dbReference>
<dbReference type="Proteomes" id="UP000015105">
    <property type="component" value="Chromosome 2D"/>
</dbReference>
<evidence type="ECO:0000313" key="6">
    <source>
        <dbReference type="EnsemblPlants" id="AET2Gv20873400.24"/>
    </source>
</evidence>
<keyword evidence="3" id="KW-0833">Ubl conjugation pathway</keyword>
<evidence type="ECO:0000256" key="3">
    <source>
        <dbReference type="ARBA" id="ARBA00022786"/>
    </source>
</evidence>
<evidence type="ECO:0000256" key="1">
    <source>
        <dbReference type="ARBA" id="ARBA00000900"/>
    </source>
</evidence>
<feature type="transmembrane region" description="Helical" evidence="5">
    <location>
        <begin position="21"/>
        <end position="45"/>
    </location>
</feature>
<evidence type="ECO:0000256" key="2">
    <source>
        <dbReference type="ARBA" id="ARBA00012483"/>
    </source>
</evidence>
<dbReference type="Gramene" id="AET2Gv20873400.24">
    <property type="protein sequence ID" value="AET2Gv20873400.24"/>
    <property type="gene ID" value="AET2Gv20873400"/>
</dbReference>
<keyword evidence="5" id="KW-0812">Transmembrane</keyword>
<dbReference type="AlphaFoldDB" id="A0A453CK40"/>
<evidence type="ECO:0000313" key="7">
    <source>
        <dbReference type="Proteomes" id="UP000015105"/>
    </source>
</evidence>
<reference evidence="6" key="5">
    <citation type="journal article" date="2021" name="G3 (Bethesda)">
        <title>Aegilops tauschii genome assembly Aet v5.0 features greater sequence contiguity and improved annotation.</title>
        <authorList>
            <person name="Wang L."/>
            <person name="Zhu T."/>
            <person name="Rodriguez J.C."/>
            <person name="Deal K.R."/>
            <person name="Dubcovsky J."/>
            <person name="McGuire P.E."/>
            <person name="Lux T."/>
            <person name="Spannagl M."/>
            <person name="Mayer K.F.X."/>
            <person name="Baldrich P."/>
            <person name="Meyers B.C."/>
            <person name="Huo N."/>
            <person name="Gu Y.Q."/>
            <person name="Zhou H."/>
            <person name="Devos K.M."/>
            <person name="Bennetzen J.L."/>
            <person name="Unver T."/>
            <person name="Budak H."/>
            <person name="Gulick P.J."/>
            <person name="Galiba G."/>
            <person name="Kalapos B."/>
            <person name="Nelson D.R."/>
            <person name="Li P."/>
            <person name="You F.M."/>
            <person name="Luo M.C."/>
            <person name="Dvorak J."/>
        </authorList>
    </citation>
    <scope>NUCLEOTIDE SEQUENCE [LARGE SCALE GENOMIC DNA]</scope>
    <source>
        <strain evidence="6">cv. AL8/78</strain>
    </source>
</reference>
<evidence type="ECO:0000256" key="5">
    <source>
        <dbReference type="SAM" id="Phobius"/>
    </source>
</evidence>
<feature type="coiled-coil region" evidence="4">
    <location>
        <begin position="84"/>
        <end position="136"/>
    </location>
</feature>
<keyword evidence="5" id="KW-0472">Membrane</keyword>
<dbReference type="SUPFAM" id="SSF56112">
    <property type="entry name" value="Protein kinase-like (PK-like)"/>
    <property type="match status" value="1"/>
</dbReference>
<accession>A0A453CK40</accession>
<keyword evidence="5" id="KW-1133">Transmembrane helix</keyword>
<reference evidence="6" key="4">
    <citation type="submission" date="2019-03" db="UniProtKB">
        <authorList>
            <consortium name="EnsemblPlants"/>
        </authorList>
    </citation>
    <scope>IDENTIFICATION</scope>
</reference>
<reference evidence="7" key="1">
    <citation type="journal article" date="2014" name="Science">
        <title>Ancient hybridizations among the ancestral genomes of bread wheat.</title>
        <authorList>
            <consortium name="International Wheat Genome Sequencing Consortium,"/>
            <person name="Marcussen T."/>
            <person name="Sandve S.R."/>
            <person name="Heier L."/>
            <person name="Spannagl M."/>
            <person name="Pfeifer M."/>
            <person name="Jakobsen K.S."/>
            <person name="Wulff B.B."/>
            <person name="Steuernagel B."/>
            <person name="Mayer K.F."/>
            <person name="Olsen O.A."/>
        </authorList>
    </citation>
    <scope>NUCLEOTIDE SEQUENCE [LARGE SCALE GENOMIC DNA]</scope>
    <source>
        <strain evidence="7">cv. AL8/78</strain>
    </source>
</reference>
<dbReference type="GO" id="GO:0061630">
    <property type="term" value="F:ubiquitin protein ligase activity"/>
    <property type="evidence" value="ECO:0007669"/>
    <property type="project" value="UniProtKB-EC"/>
</dbReference>
<protein>
    <recommendedName>
        <fullName evidence="2">RING-type E3 ubiquitin transferase</fullName>
        <ecNumber evidence="2">2.3.2.27</ecNumber>
    </recommendedName>
</protein>
<sequence>MKNSGRGTSPPVTFPKKKKKTGLYFVQASSHFHALLNTFLVLFFLQIGHGDIICYQKSSKSLSHHAYPSVEIFFKRIHDLKAVVPGEQRKILALEEEVARLKHQSDLQTEKANMECQRFKRERDNAVRQLNELQDQNPQIFLEFPITNLLQATENFSGLCKVGDTEYGRVYKGIIHDTTVAIKLSRSDILFQQEVAYACINVSLS</sequence>
<keyword evidence="7" id="KW-1185">Reference proteome</keyword>
<dbReference type="PANTHER" id="PTHR45647:SF50">
    <property type="entry name" value="U-BOX DOMAIN-CONTAINING PROTEIN 57"/>
    <property type="match status" value="1"/>
</dbReference>
<dbReference type="EC" id="2.3.2.27" evidence="2"/>